<proteinExistence type="predicted"/>
<evidence type="ECO:0008006" key="3">
    <source>
        <dbReference type="Google" id="ProtNLM"/>
    </source>
</evidence>
<evidence type="ECO:0000313" key="1">
    <source>
        <dbReference type="EMBL" id="TLV01335.1"/>
    </source>
</evidence>
<dbReference type="Proteomes" id="UP000306402">
    <property type="component" value="Unassembled WGS sequence"/>
</dbReference>
<evidence type="ECO:0000313" key="2">
    <source>
        <dbReference type="Proteomes" id="UP000306402"/>
    </source>
</evidence>
<dbReference type="SUPFAM" id="SSF55729">
    <property type="entry name" value="Acyl-CoA N-acyltransferases (Nat)"/>
    <property type="match status" value="1"/>
</dbReference>
<dbReference type="AlphaFoldDB" id="A0A5R9KZ15"/>
<dbReference type="EMBL" id="VCEJ01000004">
    <property type="protein sequence ID" value="TLV01335.1"/>
    <property type="molecule type" value="Genomic_DNA"/>
</dbReference>
<protein>
    <recommendedName>
        <fullName evidence="3">GNAT family N-acetyltransferase</fullName>
    </recommendedName>
</protein>
<comment type="caution">
    <text evidence="1">The sequence shown here is derived from an EMBL/GenBank/DDBJ whole genome shotgun (WGS) entry which is preliminary data.</text>
</comment>
<dbReference type="RefSeq" id="WP_138366706.1">
    <property type="nucleotide sequence ID" value="NZ_VCEJ01000004.1"/>
</dbReference>
<organism evidence="1 2">
    <name type="scientific">Dyadobacter luticola</name>
    <dbReference type="NCBI Taxonomy" id="1979387"/>
    <lineage>
        <taxon>Bacteria</taxon>
        <taxon>Pseudomonadati</taxon>
        <taxon>Bacteroidota</taxon>
        <taxon>Cytophagia</taxon>
        <taxon>Cytophagales</taxon>
        <taxon>Spirosomataceae</taxon>
        <taxon>Dyadobacter</taxon>
    </lineage>
</organism>
<name>A0A5R9KZ15_9BACT</name>
<accession>A0A5R9KZ15</accession>
<keyword evidence="2" id="KW-1185">Reference proteome</keyword>
<sequence length="174" mass="20001">MEIRLAKFEDIENILALNEKFNNYYHSNRFERGFLTNRLAASEVEFMINESCAVVTIGSGRTLCGYYITSSRYPVEKVISRQNIIKELIRQGNIPDGRYSYFTQAAVDEDFMNKGYAKQMLALLRKTASINSDYLVGWVSFKNITAKMAHEKSGWDTFYEDGSGYLLSIPTCYE</sequence>
<dbReference type="InterPro" id="IPR016181">
    <property type="entry name" value="Acyl_CoA_acyltransferase"/>
</dbReference>
<reference evidence="1 2" key="1">
    <citation type="submission" date="2019-05" db="EMBL/GenBank/DDBJ databases">
        <authorList>
            <person name="Qu J.-H."/>
        </authorList>
    </citation>
    <scope>NUCLEOTIDE SEQUENCE [LARGE SCALE GENOMIC DNA]</scope>
    <source>
        <strain evidence="1 2">T17</strain>
    </source>
</reference>
<dbReference type="OrthoDB" id="5109343at2"/>
<gene>
    <name evidence="1" type="ORF">FEN17_18030</name>
</gene>
<dbReference type="Gene3D" id="3.40.630.30">
    <property type="match status" value="1"/>
</dbReference>